<organism evidence="2 3">
    <name type="scientific">Amblyomma americanum</name>
    <name type="common">Lone star tick</name>
    <dbReference type="NCBI Taxonomy" id="6943"/>
    <lineage>
        <taxon>Eukaryota</taxon>
        <taxon>Metazoa</taxon>
        <taxon>Ecdysozoa</taxon>
        <taxon>Arthropoda</taxon>
        <taxon>Chelicerata</taxon>
        <taxon>Arachnida</taxon>
        <taxon>Acari</taxon>
        <taxon>Parasitiformes</taxon>
        <taxon>Ixodida</taxon>
        <taxon>Ixodoidea</taxon>
        <taxon>Ixodidae</taxon>
        <taxon>Amblyomminae</taxon>
        <taxon>Amblyomma</taxon>
    </lineage>
</organism>
<accession>A0AAQ4EA57</accession>
<dbReference type="Gene3D" id="3.60.10.10">
    <property type="entry name" value="Endonuclease/exonuclease/phosphatase"/>
    <property type="match status" value="1"/>
</dbReference>
<feature type="compositionally biased region" description="Basic and acidic residues" evidence="1">
    <location>
        <begin position="1"/>
        <end position="18"/>
    </location>
</feature>
<comment type="caution">
    <text evidence="2">The sequence shown here is derived from an EMBL/GenBank/DDBJ whole genome shotgun (WGS) entry which is preliminary data.</text>
</comment>
<dbReference type="AlphaFoldDB" id="A0AAQ4EA57"/>
<feature type="region of interest" description="Disordered" evidence="1">
    <location>
        <begin position="1"/>
        <end position="245"/>
    </location>
</feature>
<gene>
    <name evidence="2" type="ORF">V5799_025254</name>
</gene>
<dbReference type="PANTHER" id="PTHR17571:SF34">
    <property type="entry name" value="ACROSOMAL PROTEIN SP-10"/>
    <property type="match status" value="1"/>
</dbReference>
<feature type="compositionally biased region" description="Basic and acidic residues" evidence="1">
    <location>
        <begin position="106"/>
        <end position="159"/>
    </location>
</feature>
<keyword evidence="3" id="KW-1185">Reference proteome</keyword>
<dbReference type="PANTHER" id="PTHR17571">
    <property type="entry name" value="URINARY PROTEIN RUP /ACROSOMAL PROTEIN SP-10"/>
    <property type="match status" value="1"/>
</dbReference>
<sequence length="619" mass="66089">MEQGNEADKDEGGKREVSKPVAATPPEDEKEKEPAASTPEKPCTDELPGEKHSPEKQHAQKSSPEKPASEKPAAEKLTPEKPPVEKPSPDKVSPDKVSPEQLSPEKLSREKLSPEKVSPEKPRAEKVGPEKPSPEKPSAERASTEKPGMEKPSMEKPVSEKASPIKLSTEKLLSDKPAVQENTPVEKPSAEKTSVAERLSPEKLSVGSQPVVPPNFLSADKASPEKFSPEKASSEKPCNTLSNSGGGAVASGPLEAAKPTVASPPLAASLAVPQVAVPTPAVPVPAVPPRMAGGPPPALGGQSVPRENGDVVGPQRGVFSVSWLDLAEASVERALREASEVDVLALQGVEATHWGSLESQLPDGHELLRGTGLALVVRCAAFRVLEHSSHALQSLVAKVRTLFLPCPRLCGVVRKCRTFCRLWIQDLETLEEADREAVQSHLRQTPDGHLLTVRLQPLVLGQPEPQPRQLVVANAALSPAASSTNALQVCCVARELCREVCGAVPAGRLLVGRLQLAAGSPAYQLLRDGYLDDDMIEELQRHRDVALPGRESAALVNLLWKAFQHPSSSLRSCYAAKVEEGVPAQCPANSPAWFSSENLRLLQPLTEGTHLARLAFCSP</sequence>
<evidence type="ECO:0000313" key="3">
    <source>
        <dbReference type="Proteomes" id="UP001321473"/>
    </source>
</evidence>
<feature type="compositionally biased region" description="Basic and acidic residues" evidence="1">
    <location>
        <begin position="222"/>
        <end position="234"/>
    </location>
</feature>
<protein>
    <submittedName>
        <fullName evidence="2">Uncharacterized protein</fullName>
    </submittedName>
</protein>
<reference evidence="2 3" key="1">
    <citation type="journal article" date="2023" name="Arcadia Sci">
        <title>De novo assembly of a long-read Amblyomma americanum tick genome.</title>
        <authorList>
            <person name="Chou S."/>
            <person name="Poskanzer K.E."/>
            <person name="Rollins M."/>
            <person name="Thuy-Boun P.S."/>
        </authorList>
    </citation>
    <scope>NUCLEOTIDE SEQUENCE [LARGE SCALE GENOMIC DNA]</scope>
    <source>
        <strain evidence="2">F_SG_1</strain>
        <tissue evidence="2">Salivary glands</tissue>
    </source>
</reference>
<dbReference type="Proteomes" id="UP001321473">
    <property type="component" value="Unassembled WGS sequence"/>
</dbReference>
<dbReference type="EMBL" id="JARKHS020019654">
    <property type="protein sequence ID" value="KAK8771508.1"/>
    <property type="molecule type" value="Genomic_DNA"/>
</dbReference>
<dbReference type="InterPro" id="IPR036691">
    <property type="entry name" value="Endo/exonu/phosph_ase_sf"/>
</dbReference>
<evidence type="ECO:0000256" key="1">
    <source>
        <dbReference type="SAM" id="MobiDB-lite"/>
    </source>
</evidence>
<feature type="compositionally biased region" description="Basic and acidic residues" evidence="1">
    <location>
        <begin position="42"/>
        <end position="98"/>
    </location>
</feature>
<dbReference type="InterPro" id="IPR052671">
    <property type="entry name" value="Acrosomal_SP-10-like"/>
</dbReference>
<name>A0AAQ4EA57_AMBAM</name>
<evidence type="ECO:0000313" key="2">
    <source>
        <dbReference type="EMBL" id="KAK8771508.1"/>
    </source>
</evidence>
<proteinExistence type="predicted"/>